<feature type="transmembrane region" description="Helical" evidence="7">
    <location>
        <begin position="282"/>
        <end position="302"/>
    </location>
</feature>
<keyword evidence="2" id="KW-0004">4Fe-4S</keyword>
<dbReference type="EMBL" id="JBDKWZ010000003">
    <property type="protein sequence ID" value="MEN7547468.1"/>
    <property type="molecule type" value="Genomic_DNA"/>
</dbReference>
<keyword evidence="7" id="KW-0472">Membrane</keyword>
<evidence type="ECO:0000259" key="8">
    <source>
        <dbReference type="PROSITE" id="PS51379"/>
    </source>
</evidence>
<name>A0AAW9S4Z6_9BACT</name>
<dbReference type="InterPro" id="IPR017896">
    <property type="entry name" value="4Fe4S_Fe-S-bd"/>
</dbReference>
<keyword evidence="3" id="KW-0479">Metal-binding</keyword>
<evidence type="ECO:0000313" key="9">
    <source>
        <dbReference type="EMBL" id="MEN7547468.1"/>
    </source>
</evidence>
<evidence type="ECO:0000256" key="4">
    <source>
        <dbReference type="ARBA" id="ARBA00022982"/>
    </source>
</evidence>
<dbReference type="RefSeq" id="WP_346820256.1">
    <property type="nucleotide sequence ID" value="NZ_JBDKWZ010000003.1"/>
</dbReference>
<feature type="transmembrane region" description="Helical" evidence="7">
    <location>
        <begin position="235"/>
        <end position="256"/>
    </location>
</feature>
<comment type="caution">
    <text evidence="9">The sequence shown here is derived from an EMBL/GenBank/DDBJ whole genome shotgun (WGS) entry which is preliminary data.</text>
</comment>
<feature type="transmembrane region" description="Helical" evidence="7">
    <location>
        <begin position="470"/>
        <end position="487"/>
    </location>
</feature>
<keyword evidence="1" id="KW-0813">Transport</keyword>
<evidence type="ECO:0000256" key="6">
    <source>
        <dbReference type="ARBA" id="ARBA00023014"/>
    </source>
</evidence>
<dbReference type="GO" id="GO:0005886">
    <property type="term" value="C:plasma membrane"/>
    <property type="evidence" value="ECO:0007669"/>
    <property type="project" value="TreeGrafter"/>
</dbReference>
<protein>
    <submittedName>
        <fullName evidence="9">4Fe-4S binding protein</fullName>
    </submittedName>
</protein>
<evidence type="ECO:0000313" key="10">
    <source>
        <dbReference type="Proteomes" id="UP001403385"/>
    </source>
</evidence>
<feature type="transmembrane region" description="Helical" evidence="7">
    <location>
        <begin position="367"/>
        <end position="390"/>
    </location>
</feature>
<evidence type="ECO:0000256" key="1">
    <source>
        <dbReference type="ARBA" id="ARBA00022448"/>
    </source>
</evidence>
<dbReference type="PROSITE" id="PS00198">
    <property type="entry name" value="4FE4S_FER_1"/>
    <property type="match status" value="1"/>
</dbReference>
<dbReference type="GO" id="GO:0051539">
    <property type="term" value="F:4 iron, 4 sulfur cluster binding"/>
    <property type="evidence" value="ECO:0007669"/>
    <property type="project" value="UniProtKB-KW"/>
</dbReference>
<evidence type="ECO:0000256" key="2">
    <source>
        <dbReference type="ARBA" id="ARBA00022485"/>
    </source>
</evidence>
<dbReference type="InterPro" id="IPR051684">
    <property type="entry name" value="Electron_Trans/Redox"/>
</dbReference>
<keyword evidence="5" id="KW-0408">Iron</keyword>
<sequence>MSIQKLGLSAFILGFAIFNISIFWTSYQLTPEMLRQQLSKEVDFVNLKENATVLLTQEYQNSFSFVAGLHKLFDKTNNRLTKQYGISQEEVSQVIKSQTESFPLTFNLSQVVESLSGEGEALVFRQKVLRDYAGWMDGREYANNEALEQDFSNALKGVQLEVLKTKGFDEYQIKTLMFALTKAAAKGPVKSHPVLFLWLTYGLCLLGAMMYLLPKSKELPGIKNNRIFQRSMTNRGWLGILTGTYLIAFYIVLYFYPEHMSNWIVMVDPLSEVLSGNPASQWFLYGYIYTLAILVMGVRMLIKYRHSRYQLLRTFSVMFFQTAFAFLIPEILVRLNQPYYDFKNIWPLDYDFFDAWHINQLSSAGGIGIFMLAWGVTLIVLGVPVFVYFFGKRWYCSWVCGCGGLAETLGDPYRQLSDKSLKAWKVERWMIHGVLGFAILMTLGVLYTYFTGSYQLFGLSTGTLRSTYGFMIGSVFSGVVGTGFYPLMGNRVWCRFGCPLAAYLGFVQRFKSRFRITTNGGQCISCGNCSTYCEMGIDVRWYAQRGQNIIRSSCVGCGVCSSVCPRGVLNLEVRSEEGRFGKAVLIGNNSVELAESQKSVIN</sequence>
<dbReference type="InterPro" id="IPR017900">
    <property type="entry name" value="4Fe4S_Fe_S_CS"/>
</dbReference>
<reference evidence="9 10" key="1">
    <citation type="submission" date="2024-04" db="EMBL/GenBank/DDBJ databases">
        <title>Novel genus in family Flammeovirgaceae.</title>
        <authorList>
            <person name="Nguyen T.H."/>
            <person name="Vuong T.Q."/>
            <person name="Le H."/>
            <person name="Kim S.-G."/>
        </authorList>
    </citation>
    <scope>NUCLEOTIDE SEQUENCE [LARGE SCALE GENOMIC DNA]</scope>
    <source>
        <strain evidence="9 10">JCM 23209</strain>
    </source>
</reference>
<gene>
    <name evidence="9" type="ORF">AAG747_06095</name>
</gene>
<dbReference type="Gene3D" id="3.30.70.20">
    <property type="match status" value="1"/>
</dbReference>
<keyword evidence="10" id="KW-1185">Reference proteome</keyword>
<feature type="domain" description="4Fe-4S ferredoxin-type" evidence="8">
    <location>
        <begin position="514"/>
        <end position="542"/>
    </location>
</feature>
<keyword evidence="4" id="KW-0249">Electron transport</keyword>
<accession>A0AAW9S4Z6</accession>
<evidence type="ECO:0000256" key="3">
    <source>
        <dbReference type="ARBA" id="ARBA00022723"/>
    </source>
</evidence>
<dbReference type="Pfam" id="PF13237">
    <property type="entry name" value="Fer4_10"/>
    <property type="match status" value="1"/>
</dbReference>
<evidence type="ECO:0000256" key="7">
    <source>
        <dbReference type="SAM" id="Phobius"/>
    </source>
</evidence>
<proteinExistence type="predicted"/>
<feature type="transmembrane region" description="Helical" evidence="7">
    <location>
        <begin position="195"/>
        <end position="214"/>
    </location>
</feature>
<feature type="transmembrane region" description="Helical" evidence="7">
    <location>
        <begin position="429"/>
        <end position="450"/>
    </location>
</feature>
<dbReference type="Proteomes" id="UP001403385">
    <property type="component" value="Unassembled WGS sequence"/>
</dbReference>
<feature type="transmembrane region" description="Helical" evidence="7">
    <location>
        <begin position="314"/>
        <end position="333"/>
    </location>
</feature>
<dbReference type="AlphaFoldDB" id="A0AAW9S4Z6"/>
<dbReference type="PANTHER" id="PTHR30176:SF3">
    <property type="entry name" value="FERREDOXIN-TYPE PROTEIN NAPH"/>
    <property type="match status" value="1"/>
</dbReference>
<keyword evidence="7" id="KW-0812">Transmembrane</keyword>
<dbReference type="GO" id="GO:0046872">
    <property type="term" value="F:metal ion binding"/>
    <property type="evidence" value="ECO:0007669"/>
    <property type="project" value="UniProtKB-KW"/>
</dbReference>
<keyword evidence="6" id="KW-0411">Iron-sulfur</keyword>
<feature type="transmembrane region" description="Helical" evidence="7">
    <location>
        <begin position="7"/>
        <end position="27"/>
    </location>
</feature>
<dbReference type="PROSITE" id="PS51379">
    <property type="entry name" value="4FE4S_FER_2"/>
    <property type="match status" value="2"/>
</dbReference>
<feature type="domain" description="4Fe-4S ferredoxin-type" evidence="8">
    <location>
        <begin position="545"/>
        <end position="574"/>
    </location>
</feature>
<dbReference type="SUPFAM" id="SSF54862">
    <property type="entry name" value="4Fe-4S ferredoxins"/>
    <property type="match status" value="1"/>
</dbReference>
<organism evidence="9 10">
    <name type="scientific">Rapidithrix thailandica</name>
    <dbReference type="NCBI Taxonomy" id="413964"/>
    <lineage>
        <taxon>Bacteria</taxon>
        <taxon>Pseudomonadati</taxon>
        <taxon>Bacteroidota</taxon>
        <taxon>Cytophagia</taxon>
        <taxon>Cytophagales</taxon>
        <taxon>Flammeovirgaceae</taxon>
        <taxon>Rapidithrix</taxon>
    </lineage>
</organism>
<keyword evidence="7" id="KW-1133">Transmembrane helix</keyword>
<dbReference type="PANTHER" id="PTHR30176">
    <property type="entry name" value="FERREDOXIN-TYPE PROTEIN NAPH"/>
    <property type="match status" value="1"/>
</dbReference>
<evidence type="ECO:0000256" key="5">
    <source>
        <dbReference type="ARBA" id="ARBA00023004"/>
    </source>
</evidence>
<dbReference type="Pfam" id="PF12801">
    <property type="entry name" value="Fer4_5"/>
    <property type="match status" value="2"/>
</dbReference>